<reference evidence="1 2" key="1">
    <citation type="submission" date="2009-11" db="EMBL/GenBank/DDBJ databases">
        <title>Annotation of Allomyces macrogynus ATCC 38327.</title>
        <authorList>
            <consortium name="The Broad Institute Genome Sequencing Platform"/>
            <person name="Russ C."/>
            <person name="Cuomo C."/>
            <person name="Burger G."/>
            <person name="Gray M.W."/>
            <person name="Holland P.W.H."/>
            <person name="King N."/>
            <person name="Lang F.B.F."/>
            <person name="Roger A.J."/>
            <person name="Ruiz-Trillo I."/>
            <person name="Young S.K."/>
            <person name="Zeng Q."/>
            <person name="Gargeya S."/>
            <person name="Fitzgerald M."/>
            <person name="Haas B."/>
            <person name="Abouelleil A."/>
            <person name="Alvarado L."/>
            <person name="Arachchi H.M."/>
            <person name="Berlin A."/>
            <person name="Chapman S.B."/>
            <person name="Gearin G."/>
            <person name="Goldberg J."/>
            <person name="Griggs A."/>
            <person name="Gujja S."/>
            <person name="Hansen M."/>
            <person name="Heiman D."/>
            <person name="Howarth C."/>
            <person name="Larimer J."/>
            <person name="Lui A."/>
            <person name="MacDonald P.J.P."/>
            <person name="McCowen C."/>
            <person name="Montmayeur A."/>
            <person name="Murphy C."/>
            <person name="Neiman D."/>
            <person name="Pearson M."/>
            <person name="Priest M."/>
            <person name="Roberts A."/>
            <person name="Saif S."/>
            <person name="Shea T."/>
            <person name="Sisk P."/>
            <person name="Stolte C."/>
            <person name="Sykes S."/>
            <person name="Wortman J."/>
            <person name="Nusbaum C."/>
            <person name="Birren B."/>
        </authorList>
    </citation>
    <scope>NUCLEOTIDE SEQUENCE [LARGE SCALE GENOMIC DNA]</scope>
    <source>
        <strain evidence="1 2">ATCC 38327</strain>
    </source>
</reference>
<dbReference type="AlphaFoldDB" id="A0A0L0TFD8"/>
<dbReference type="VEuPathDB" id="FungiDB:AMAG_17587"/>
<reference evidence="2" key="2">
    <citation type="submission" date="2009-11" db="EMBL/GenBank/DDBJ databases">
        <title>The Genome Sequence of Allomyces macrogynus strain ATCC 38327.</title>
        <authorList>
            <consortium name="The Broad Institute Genome Sequencing Platform"/>
            <person name="Russ C."/>
            <person name="Cuomo C."/>
            <person name="Shea T."/>
            <person name="Young S.K."/>
            <person name="Zeng Q."/>
            <person name="Koehrsen M."/>
            <person name="Haas B."/>
            <person name="Borodovsky M."/>
            <person name="Guigo R."/>
            <person name="Alvarado L."/>
            <person name="Berlin A."/>
            <person name="Borenstein D."/>
            <person name="Chen Z."/>
            <person name="Engels R."/>
            <person name="Freedman E."/>
            <person name="Gellesch M."/>
            <person name="Goldberg J."/>
            <person name="Griggs A."/>
            <person name="Gujja S."/>
            <person name="Heiman D."/>
            <person name="Hepburn T."/>
            <person name="Howarth C."/>
            <person name="Jen D."/>
            <person name="Larson L."/>
            <person name="Lewis B."/>
            <person name="Mehta T."/>
            <person name="Park D."/>
            <person name="Pearson M."/>
            <person name="Roberts A."/>
            <person name="Saif S."/>
            <person name="Shenoy N."/>
            <person name="Sisk P."/>
            <person name="Stolte C."/>
            <person name="Sykes S."/>
            <person name="Walk T."/>
            <person name="White J."/>
            <person name="Yandava C."/>
            <person name="Burger G."/>
            <person name="Gray M.W."/>
            <person name="Holland P.W.H."/>
            <person name="King N."/>
            <person name="Lang F.B.F."/>
            <person name="Roger A.J."/>
            <person name="Ruiz-Trillo I."/>
            <person name="Lander E."/>
            <person name="Nusbaum C."/>
        </authorList>
    </citation>
    <scope>NUCLEOTIDE SEQUENCE [LARGE SCALE GENOMIC DNA]</scope>
    <source>
        <strain evidence="2">ATCC 38327</strain>
    </source>
</reference>
<evidence type="ECO:0000313" key="1">
    <source>
        <dbReference type="EMBL" id="KNE73391.1"/>
    </source>
</evidence>
<accession>A0A0L0TFD8</accession>
<sequence length="326" mass="35045">MNTRPPEQSIATAANGHVLTSTAATNTATSTAPAAGSKNLASLSGQSQQVATSLISALEARGFDLCTVFPAERYNATLPDHTHMHLPTLQPAPATTLAVLVAHSRGQWARFLADLRADPAHPRLTDPWDAFLAREITAALGTAKLPVTHDVRYSWDLAPGRMVAMQRAAEASGLAAWDAGCCLNVHDTFGPWLAFAAVVVLNLPGPAVDAVPTPRNPIPASLQAHLATTMELLKNQAPLSCHVVTGKPGVCHGDGTPDPDEAWRGWVYLRDLAASWLPREALQRARYTPDQIAYHYSKDTTVLKRALEGKFVDRALEQGPEPWVEK</sequence>
<protein>
    <submittedName>
        <fullName evidence="1">Uncharacterized protein</fullName>
    </submittedName>
</protein>
<dbReference type="Proteomes" id="UP000054350">
    <property type="component" value="Unassembled WGS sequence"/>
</dbReference>
<proteinExistence type="predicted"/>
<dbReference type="EMBL" id="GG745401">
    <property type="protein sequence ID" value="KNE73391.1"/>
    <property type="molecule type" value="Genomic_DNA"/>
</dbReference>
<name>A0A0L0TFD8_ALLM3</name>
<dbReference type="OrthoDB" id="409189at2759"/>
<gene>
    <name evidence="1" type="ORF">AMAG_17587</name>
</gene>
<organism evidence="1 2">
    <name type="scientific">Allomyces macrogynus (strain ATCC 38327)</name>
    <name type="common">Allomyces javanicus var. macrogynus</name>
    <dbReference type="NCBI Taxonomy" id="578462"/>
    <lineage>
        <taxon>Eukaryota</taxon>
        <taxon>Fungi</taxon>
        <taxon>Fungi incertae sedis</taxon>
        <taxon>Blastocladiomycota</taxon>
        <taxon>Blastocladiomycetes</taxon>
        <taxon>Blastocladiales</taxon>
        <taxon>Blastocladiaceae</taxon>
        <taxon>Allomyces</taxon>
    </lineage>
</organism>
<keyword evidence="2" id="KW-1185">Reference proteome</keyword>
<evidence type="ECO:0000313" key="2">
    <source>
        <dbReference type="Proteomes" id="UP000054350"/>
    </source>
</evidence>
<dbReference type="OMA" id="PWCAFRA"/>
<dbReference type="eggNOG" id="ENOG502S75U">
    <property type="taxonomic scope" value="Eukaryota"/>
</dbReference>